<accession>A0A6H0XNK1</accession>
<dbReference type="InterPro" id="IPR049046">
    <property type="entry name" value="Beta-AFase-like_GH127_middle"/>
</dbReference>
<dbReference type="Pfam" id="PF20736">
    <property type="entry name" value="Glyco_hydro127M"/>
    <property type="match status" value="1"/>
</dbReference>
<dbReference type="InterPro" id="IPR049174">
    <property type="entry name" value="Beta-AFase-like"/>
</dbReference>
<keyword evidence="5" id="KW-1185">Reference proteome</keyword>
<feature type="domain" description="Non-reducing end beta-L-arabinofuranosidase-like GH127 catalytic" evidence="1">
    <location>
        <begin position="17"/>
        <end position="427"/>
    </location>
</feature>
<dbReference type="GO" id="GO:0005975">
    <property type="term" value="P:carbohydrate metabolic process"/>
    <property type="evidence" value="ECO:0007669"/>
    <property type="project" value="InterPro"/>
</dbReference>
<evidence type="ECO:0000313" key="4">
    <source>
        <dbReference type="EMBL" id="QIW96336.1"/>
    </source>
</evidence>
<dbReference type="PANTHER" id="PTHR43465">
    <property type="entry name" value="DUF1680 DOMAIN PROTEIN (AFU_ORTHOLOGUE AFUA_1G08910)"/>
    <property type="match status" value="1"/>
</dbReference>
<dbReference type="SUPFAM" id="SSF48208">
    <property type="entry name" value="Six-hairpin glycosidases"/>
    <property type="match status" value="1"/>
</dbReference>
<feature type="domain" description="Non-reducing end beta-L-arabinofuranosidase-like GH127 middle" evidence="2">
    <location>
        <begin position="443"/>
        <end position="537"/>
    </location>
</feature>
<reference evidence="4 5" key="1">
    <citation type="journal article" date="2016" name="Sci. Rep.">
        <title>Peltaster fructicola genome reveals evolution from an invasive phytopathogen to an ectophytic parasite.</title>
        <authorList>
            <person name="Xu C."/>
            <person name="Chen H."/>
            <person name="Gleason M.L."/>
            <person name="Xu J.R."/>
            <person name="Liu H."/>
            <person name="Zhang R."/>
            <person name="Sun G."/>
        </authorList>
    </citation>
    <scope>NUCLEOTIDE SEQUENCE [LARGE SCALE GENOMIC DNA]</scope>
    <source>
        <strain evidence="4 5">LNHT1506</strain>
    </source>
</reference>
<evidence type="ECO:0000259" key="2">
    <source>
        <dbReference type="Pfam" id="PF20736"/>
    </source>
</evidence>
<evidence type="ECO:0000259" key="1">
    <source>
        <dbReference type="Pfam" id="PF07944"/>
    </source>
</evidence>
<dbReference type="InterPro" id="IPR012878">
    <property type="entry name" value="Beta-AFase-like_GH127_cat"/>
</dbReference>
<evidence type="ECO:0000259" key="3">
    <source>
        <dbReference type="Pfam" id="PF20737"/>
    </source>
</evidence>
<dbReference type="InterPro" id="IPR008928">
    <property type="entry name" value="6-hairpin_glycosidase_sf"/>
</dbReference>
<evidence type="ECO:0008006" key="6">
    <source>
        <dbReference type="Google" id="ProtNLM"/>
    </source>
</evidence>
<proteinExistence type="predicted"/>
<organism evidence="4 5">
    <name type="scientific">Peltaster fructicola</name>
    <dbReference type="NCBI Taxonomy" id="286661"/>
    <lineage>
        <taxon>Eukaryota</taxon>
        <taxon>Fungi</taxon>
        <taxon>Dikarya</taxon>
        <taxon>Ascomycota</taxon>
        <taxon>Pezizomycotina</taxon>
        <taxon>Dothideomycetes</taxon>
        <taxon>Dothideomycetes incertae sedis</taxon>
        <taxon>Peltaster</taxon>
    </lineage>
</organism>
<dbReference type="Proteomes" id="UP000503462">
    <property type="component" value="Chromosome 1"/>
</dbReference>
<sequence>MAYPQVTFKHTVIPATSLVGRRRRAVASSTLQYQLDVLKKTGRYDAFKLKWHPVYDEEPEVWPVPNHLFWDSDVAKWIEGACYILQQEELPDIDAAVKELVEMIRTAQQPDGYLNIHYTVVQPDKRFSNLRDMHELYNCGHLIEAALAHNDHYGNDLLMEPIVKYVNLLCDKFGPNSGQTHGYPGHPEIELALLRLYERTQDSRHLELARYFLLERGNPTGCDGRHYYDVEAEKRGDDPSKRPAFYPEPRCMWYHQAQAPIKDQETIEGHSVRAMYLLTAVADLLRLDNSPEQKQLHTALYRLWDNMVGQKMYVTGGIGAIKQWEGFGQDYYLPQSTDEGGCYSETCAAIGIMMLANRILQTDLHARFGDIMELCLYNAVLTSMSHDGQRFTYVNQLASSDADASKREDWFTVACCPPNVLRLLGQIGGYIWDVRSSSKIPEVVVHLYISSSTTFKVGQEKFSIKQESNYPWKSDISFETNCAAPVAVKLRIPEWAQEWEVRLVQASPDYTDSIQIKPNCPNAVKDNGYLSLPADWIMQNAKFTLTLPLKPRWIAPNPACNRDIVTLARGPVIYCVEDVDNTWVEDHFKTTYVNPSASLLEQEVADKASGDIYTGISLQDGAHIAHARVPAGPFEEITQQDAALGKAKILPSLHFVPYYFRANRQGRGHMRVGLRRFR</sequence>
<protein>
    <recommendedName>
        <fullName evidence="6">DUF1680 domain protein</fullName>
    </recommendedName>
</protein>
<name>A0A6H0XNK1_9PEZI</name>
<dbReference type="EMBL" id="CP051139">
    <property type="protein sequence ID" value="QIW96336.1"/>
    <property type="molecule type" value="Genomic_DNA"/>
</dbReference>
<evidence type="ECO:0000313" key="5">
    <source>
        <dbReference type="Proteomes" id="UP000503462"/>
    </source>
</evidence>
<feature type="domain" description="Non-reducing end beta-L-arabinofuranosidase-like GH127 C-terminal" evidence="3">
    <location>
        <begin position="556"/>
        <end position="672"/>
    </location>
</feature>
<dbReference type="OrthoDB" id="654211at2759"/>
<dbReference type="InterPro" id="IPR049049">
    <property type="entry name" value="Beta-AFase-like_GH127_C"/>
</dbReference>
<dbReference type="PANTHER" id="PTHR43465:SF2">
    <property type="entry name" value="DUF1680 DOMAIN PROTEIN (AFU_ORTHOLOGUE AFUA_1G08910)"/>
    <property type="match status" value="1"/>
</dbReference>
<dbReference type="Pfam" id="PF07944">
    <property type="entry name" value="Beta-AFase-like_GH127_cat"/>
    <property type="match status" value="1"/>
</dbReference>
<gene>
    <name evidence="4" type="ORF">AMS68_001854</name>
</gene>
<dbReference type="Pfam" id="PF20737">
    <property type="entry name" value="Glyco_hydro127C"/>
    <property type="match status" value="1"/>
</dbReference>
<dbReference type="AlphaFoldDB" id="A0A6H0XNK1"/>